<accession>A0A8J7IPZ0</accession>
<dbReference type="PROSITE" id="PS50980">
    <property type="entry name" value="COA_CT_NTER"/>
    <property type="match status" value="1"/>
</dbReference>
<evidence type="ECO:0000259" key="1">
    <source>
        <dbReference type="PROSITE" id="PS50980"/>
    </source>
</evidence>
<dbReference type="InterPro" id="IPR029045">
    <property type="entry name" value="ClpP/crotonase-like_dom_sf"/>
</dbReference>
<proteinExistence type="predicted"/>
<dbReference type="Pfam" id="PF01039">
    <property type="entry name" value="Carboxyl_trans"/>
    <property type="match status" value="1"/>
</dbReference>
<keyword evidence="4" id="KW-1185">Reference proteome</keyword>
<organism evidence="3 4">
    <name type="scientific">Geomesophilobacter sediminis</name>
    <dbReference type="NCBI Taxonomy" id="2798584"/>
    <lineage>
        <taxon>Bacteria</taxon>
        <taxon>Pseudomonadati</taxon>
        <taxon>Thermodesulfobacteriota</taxon>
        <taxon>Desulfuromonadia</taxon>
        <taxon>Geobacterales</taxon>
        <taxon>Geobacteraceae</taxon>
        <taxon>Geomesophilobacter</taxon>
    </lineage>
</organism>
<dbReference type="Gene3D" id="3.90.226.10">
    <property type="entry name" value="2-enoyl-CoA Hydratase, Chain A, domain 1"/>
    <property type="match status" value="2"/>
</dbReference>
<dbReference type="InterPro" id="IPR034733">
    <property type="entry name" value="AcCoA_carboxyl_beta"/>
</dbReference>
<reference evidence="3" key="1">
    <citation type="submission" date="2020-12" db="EMBL/GenBank/DDBJ databases">
        <title>Geomonas sp. Red875, isolated from river sediment.</title>
        <authorList>
            <person name="Xu Z."/>
            <person name="Zhang Z."/>
            <person name="Masuda Y."/>
            <person name="Itoh H."/>
            <person name="Senoo K."/>
        </authorList>
    </citation>
    <scope>NUCLEOTIDE SEQUENCE</scope>
    <source>
        <strain evidence="3">Red875</strain>
    </source>
</reference>
<evidence type="ECO:0000259" key="2">
    <source>
        <dbReference type="PROSITE" id="PS50989"/>
    </source>
</evidence>
<dbReference type="PANTHER" id="PTHR43842:SF2">
    <property type="entry name" value="PROPIONYL-COA CARBOXYLASE BETA CHAIN, MITOCHONDRIAL"/>
    <property type="match status" value="1"/>
</dbReference>
<dbReference type="InterPro" id="IPR011763">
    <property type="entry name" value="COA_CT_C"/>
</dbReference>
<sequence>MAIREELIEELHRRRAAALAGGGKEKIEKRHAQGRLGARERVELLFDPGSFSELGMHVNHACHMPGFASKYLPGDAVVTGTGNVDGRPVAVFSQDFTVGGGALGHMHAGKICDIMNIACETGIPIVGINDSGGARIQEGIHSLSGYGQVFFRNVAASGVVPQIAIIAGPCAGGAAYSPALMDFLIQTRTHSSMFICGPEVIKAATGQVAPIEEFGSAEAHASVSGNIHFVADDDRHALSIAQQLLSFLPPNNMQDPPHLIPEEIPIVPDQGMNELVPDDPRVGFDIYGVLARLLDPGQWLEVQASFARNIVVGFGRIHGMVVGIVANQPAYKAGCLDIDSSDKAARFIRFCNAFNVPLVSLVDVPGFMPGLAQERGGIIRHGAKMLFAYAASTVPKITVILRKAYGGAYLAMCSKDMGADFIFAWPCAEIAVMGAESAARIIYKKEIEAAEDHASREAELVQLYREKFATPYQAASRGMVTDVIEPSETRARVALSLRIALTKRVSRPPKKHGLIPL</sequence>
<dbReference type="InterPro" id="IPR051047">
    <property type="entry name" value="AccD/PCCB"/>
</dbReference>
<dbReference type="GO" id="GO:0009317">
    <property type="term" value="C:acetyl-CoA carboxylase complex"/>
    <property type="evidence" value="ECO:0007669"/>
    <property type="project" value="TreeGrafter"/>
</dbReference>
<protein>
    <submittedName>
        <fullName evidence="3">Acyl-CoA carboxylase subunit beta</fullName>
    </submittedName>
</protein>
<dbReference type="SUPFAM" id="SSF52096">
    <property type="entry name" value="ClpP/crotonase"/>
    <property type="match status" value="2"/>
</dbReference>
<dbReference type="PROSITE" id="PS50989">
    <property type="entry name" value="COA_CT_CTER"/>
    <property type="match status" value="1"/>
</dbReference>
<evidence type="ECO:0000313" key="3">
    <source>
        <dbReference type="EMBL" id="MBJ6725778.1"/>
    </source>
</evidence>
<comment type="caution">
    <text evidence="3">The sequence shown here is derived from an EMBL/GenBank/DDBJ whole genome shotgun (WGS) entry which is preliminary data.</text>
</comment>
<feature type="domain" description="CoA carboxyltransferase N-terminal" evidence="1">
    <location>
        <begin position="4"/>
        <end position="260"/>
    </location>
</feature>
<dbReference type="PANTHER" id="PTHR43842">
    <property type="entry name" value="PROPIONYL-COA CARBOXYLASE BETA CHAIN"/>
    <property type="match status" value="1"/>
</dbReference>
<dbReference type="InterPro" id="IPR011762">
    <property type="entry name" value="COA_CT_N"/>
</dbReference>
<dbReference type="Proteomes" id="UP000636888">
    <property type="component" value="Unassembled WGS sequence"/>
</dbReference>
<feature type="domain" description="CoA carboxyltransferase C-terminal" evidence="2">
    <location>
        <begin position="267"/>
        <end position="507"/>
    </location>
</feature>
<dbReference type="EMBL" id="JAEMHM010000010">
    <property type="protein sequence ID" value="MBJ6725778.1"/>
    <property type="molecule type" value="Genomic_DNA"/>
</dbReference>
<evidence type="ECO:0000313" key="4">
    <source>
        <dbReference type="Proteomes" id="UP000636888"/>
    </source>
</evidence>
<dbReference type="GO" id="GO:0004658">
    <property type="term" value="F:propionyl-CoA carboxylase activity"/>
    <property type="evidence" value="ECO:0007669"/>
    <property type="project" value="TreeGrafter"/>
</dbReference>
<dbReference type="RefSeq" id="WP_199384667.1">
    <property type="nucleotide sequence ID" value="NZ_JAEMHM010000010.1"/>
</dbReference>
<dbReference type="AlphaFoldDB" id="A0A8J7IPZ0"/>
<gene>
    <name evidence="3" type="ORF">JFN93_13745</name>
</gene>
<name>A0A8J7IPZ0_9BACT</name>